<dbReference type="PRINTS" id="PR00039">
    <property type="entry name" value="HTHLYSR"/>
</dbReference>
<accession>S3P720</accession>
<keyword evidence="2" id="KW-0805">Transcription regulation</keyword>
<evidence type="ECO:0000256" key="3">
    <source>
        <dbReference type="ARBA" id="ARBA00023125"/>
    </source>
</evidence>
<protein>
    <recommendedName>
        <fullName evidence="5">HTH lysR-type domain-containing protein</fullName>
    </recommendedName>
</protein>
<dbReference type="AlphaFoldDB" id="S3P720"/>
<sequence length="301" mass="34284">MNISFKQLKIFVKLYELKSFTAAADALYMTQSAVSKQCFELESEIGFPLFERSTRRVEPLNSAVEFYAFATEMLATLNAASRSLDDLRSLKTGYLNIAATPLIFYGLICDVVSEFSSRYPEIKTEIFEISTNLAIEYVMNGKVDIAIVMLDQPESRLISEELFIDQIFLACSPNHEFSQRQQIMLSDLNQQKFIMFRDDNNLGKITKEILDKKQINITSVINIGAMISALGLVKNNTGVSFVPEYARNLCEQINIPLIAISDPEMPKRTLYLIRRKNIRLSQSANTFVSMLKTHLINRKNK</sequence>
<dbReference type="PROSITE" id="PS50931">
    <property type="entry name" value="HTH_LYSR"/>
    <property type="match status" value="1"/>
</dbReference>
<dbReference type="GO" id="GO:0003677">
    <property type="term" value="F:DNA binding"/>
    <property type="evidence" value="ECO:0007669"/>
    <property type="project" value="UniProtKB-KW"/>
</dbReference>
<gene>
    <name evidence="6" type="ORF">F945_01438</name>
</gene>
<dbReference type="OrthoDB" id="8839922at2"/>
<dbReference type="PANTHER" id="PTHR30419:SF8">
    <property type="entry name" value="NITROGEN ASSIMILATION TRANSCRIPTIONAL ACTIVATOR-RELATED"/>
    <property type="match status" value="1"/>
</dbReference>
<dbReference type="SUPFAM" id="SSF46785">
    <property type="entry name" value="Winged helix' DNA-binding domain"/>
    <property type="match status" value="1"/>
</dbReference>
<dbReference type="Pfam" id="PF03466">
    <property type="entry name" value="LysR_substrate"/>
    <property type="match status" value="1"/>
</dbReference>
<dbReference type="Pfam" id="PF00126">
    <property type="entry name" value="HTH_1"/>
    <property type="match status" value="1"/>
</dbReference>
<dbReference type="STRING" id="632955.GCA_000829675_00687"/>
<dbReference type="InterPro" id="IPR005119">
    <property type="entry name" value="LysR_subst-bd"/>
</dbReference>
<dbReference type="PANTHER" id="PTHR30419">
    <property type="entry name" value="HTH-TYPE TRANSCRIPTIONAL REGULATOR YBHD"/>
    <property type="match status" value="1"/>
</dbReference>
<dbReference type="HOGENOM" id="CLU_039613_6_0_6"/>
<evidence type="ECO:0000256" key="2">
    <source>
        <dbReference type="ARBA" id="ARBA00023015"/>
    </source>
</evidence>
<evidence type="ECO:0000256" key="4">
    <source>
        <dbReference type="ARBA" id="ARBA00023163"/>
    </source>
</evidence>
<keyword evidence="4" id="KW-0804">Transcription</keyword>
<dbReference type="PATRIC" id="fig|421052.3.peg.1397"/>
<keyword evidence="3" id="KW-0238">DNA-binding</keyword>
<dbReference type="Gene3D" id="3.40.190.290">
    <property type="match status" value="1"/>
</dbReference>
<dbReference type="GO" id="GO:0005829">
    <property type="term" value="C:cytosol"/>
    <property type="evidence" value="ECO:0007669"/>
    <property type="project" value="TreeGrafter"/>
</dbReference>
<comment type="caution">
    <text evidence="6">The sequence shown here is derived from an EMBL/GenBank/DDBJ whole genome shotgun (WGS) entry which is preliminary data.</text>
</comment>
<reference evidence="6 7" key="1">
    <citation type="submission" date="2013-06" db="EMBL/GenBank/DDBJ databases">
        <title>The Genome Sequence of Acinetobacter rudis CIP 110305.</title>
        <authorList>
            <consortium name="The Broad Institute Genome Sequencing Platform"/>
            <consortium name="The Broad Institute Genome Sequencing Center for Infectious Disease"/>
            <person name="Cerqueira G."/>
            <person name="Feldgarden M."/>
            <person name="Courvalin P."/>
            <person name="Perichon B."/>
            <person name="Grillot-Courvalin C."/>
            <person name="Clermont D."/>
            <person name="Rocha E."/>
            <person name="Yoon E.-J."/>
            <person name="Nemec A."/>
            <person name="Young S.K."/>
            <person name="Zeng Q."/>
            <person name="Gargeya S."/>
            <person name="Fitzgerald M."/>
            <person name="Abouelleil A."/>
            <person name="Alvarado L."/>
            <person name="Berlin A.M."/>
            <person name="Chapman S.B."/>
            <person name="Dewar J."/>
            <person name="Goldberg J."/>
            <person name="Griggs A."/>
            <person name="Gujja S."/>
            <person name="Hansen M."/>
            <person name="Howarth C."/>
            <person name="Imamovic A."/>
            <person name="Larimer J."/>
            <person name="McCowan C."/>
            <person name="Murphy C."/>
            <person name="Pearson M."/>
            <person name="Priest M."/>
            <person name="Roberts A."/>
            <person name="Saif S."/>
            <person name="Shea T."/>
            <person name="Sykes S."/>
            <person name="Wortman J."/>
            <person name="Nusbaum C."/>
            <person name="Birren B."/>
        </authorList>
    </citation>
    <scope>NUCLEOTIDE SEQUENCE [LARGE SCALE GENOMIC DNA]</scope>
    <source>
        <strain evidence="6 7">CIP 110305</strain>
    </source>
</reference>
<dbReference type="InterPro" id="IPR036390">
    <property type="entry name" value="WH_DNA-bd_sf"/>
</dbReference>
<dbReference type="SUPFAM" id="SSF53850">
    <property type="entry name" value="Periplasmic binding protein-like II"/>
    <property type="match status" value="1"/>
</dbReference>
<feature type="domain" description="HTH lysR-type" evidence="5">
    <location>
        <begin position="3"/>
        <end position="60"/>
    </location>
</feature>
<name>S3P720_9GAMM</name>
<dbReference type="RefSeq" id="WP_016655847.1">
    <property type="nucleotide sequence ID" value="NZ_KE340352.1"/>
</dbReference>
<dbReference type="eggNOG" id="COG0583">
    <property type="taxonomic scope" value="Bacteria"/>
</dbReference>
<proteinExistence type="inferred from homology"/>
<dbReference type="GO" id="GO:0003700">
    <property type="term" value="F:DNA-binding transcription factor activity"/>
    <property type="evidence" value="ECO:0007669"/>
    <property type="project" value="InterPro"/>
</dbReference>
<evidence type="ECO:0000313" key="6">
    <source>
        <dbReference type="EMBL" id="EPF74671.1"/>
    </source>
</evidence>
<dbReference type="Gene3D" id="1.10.10.10">
    <property type="entry name" value="Winged helix-like DNA-binding domain superfamily/Winged helix DNA-binding domain"/>
    <property type="match status" value="1"/>
</dbReference>
<dbReference type="InterPro" id="IPR000847">
    <property type="entry name" value="LysR_HTH_N"/>
</dbReference>
<dbReference type="CDD" id="cd05466">
    <property type="entry name" value="PBP2_LTTR_substrate"/>
    <property type="match status" value="1"/>
</dbReference>
<comment type="similarity">
    <text evidence="1">Belongs to the LysR transcriptional regulatory family.</text>
</comment>
<organism evidence="6 7">
    <name type="scientific">Acinetobacter rudis CIP 110305</name>
    <dbReference type="NCBI Taxonomy" id="421052"/>
    <lineage>
        <taxon>Bacteria</taxon>
        <taxon>Pseudomonadati</taxon>
        <taxon>Pseudomonadota</taxon>
        <taxon>Gammaproteobacteria</taxon>
        <taxon>Moraxellales</taxon>
        <taxon>Moraxellaceae</taxon>
        <taxon>Acinetobacter</taxon>
    </lineage>
</organism>
<dbReference type="Proteomes" id="UP000014568">
    <property type="component" value="Unassembled WGS sequence"/>
</dbReference>
<evidence type="ECO:0000259" key="5">
    <source>
        <dbReference type="PROSITE" id="PS50931"/>
    </source>
</evidence>
<keyword evidence="7" id="KW-1185">Reference proteome</keyword>
<evidence type="ECO:0000256" key="1">
    <source>
        <dbReference type="ARBA" id="ARBA00009437"/>
    </source>
</evidence>
<dbReference type="InterPro" id="IPR050950">
    <property type="entry name" value="HTH-type_LysR_regulators"/>
</dbReference>
<dbReference type="EMBL" id="ATGI01000017">
    <property type="protein sequence ID" value="EPF74671.1"/>
    <property type="molecule type" value="Genomic_DNA"/>
</dbReference>
<evidence type="ECO:0000313" key="7">
    <source>
        <dbReference type="Proteomes" id="UP000014568"/>
    </source>
</evidence>
<dbReference type="InterPro" id="IPR036388">
    <property type="entry name" value="WH-like_DNA-bd_sf"/>
</dbReference>